<dbReference type="EMBL" id="SIHJ01000003">
    <property type="protein sequence ID" value="TWT32323.1"/>
    <property type="molecule type" value="Genomic_DNA"/>
</dbReference>
<gene>
    <name evidence="4" type="primary">dnaK_4</name>
    <name evidence="4" type="ORF">KOR34_40860</name>
</gene>
<dbReference type="Gene3D" id="3.90.640.10">
    <property type="entry name" value="Actin, Chain A, domain 4"/>
    <property type="match status" value="1"/>
</dbReference>
<dbReference type="OrthoDB" id="9760742at2"/>
<proteinExistence type="inferred from homology"/>
<evidence type="ECO:0000256" key="3">
    <source>
        <dbReference type="ARBA" id="ARBA00022840"/>
    </source>
</evidence>
<comment type="similarity">
    <text evidence="1">Belongs to the heat shock protein 70 family.</text>
</comment>
<dbReference type="RefSeq" id="WP_146567590.1">
    <property type="nucleotide sequence ID" value="NZ_SIHJ01000003.1"/>
</dbReference>
<dbReference type="PANTHER" id="PTHR42749:SF1">
    <property type="entry name" value="CELL SHAPE-DETERMINING PROTEIN MREB"/>
    <property type="match status" value="1"/>
</dbReference>
<accession>A0A5C5V307</accession>
<dbReference type="GO" id="GO:0005524">
    <property type="term" value="F:ATP binding"/>
    <property type="evidence" value="ECO:0007669"/>
    <property type="project" value="UniProtKB-KW"/>
</dbReference>
<dbReference type="InterPro" id="IPR043129">
    <property type="entry name" value="ATPase_NBD"/>
</dbReference>
<evidence type="ECO:0000256" key="1">
    <source>
        <dbReference type="ARBA" id="ARBA00007381"/>
    </source>
</evidence>
<keyword evidence="2" id="KW-0547">Nucleotide-binding</keyword>
<evidence type="ECO:0000313" key="5">
    <source>
        <dbReference type="Proteomes" id="UP000316714"/>
    </source>
</evidence>
<dbReference type="AlphaFoldDB" id="A0A5C5V307"/>
<protein>
    <submittedName>
        <fullName evidence="4">Chaperone protein DnaK</fullName>
    </submittedName>
</protein>
<reference evidence="4 5" key="1">
    <citation type="submission" date="2019-02" db="EMBL/GenBank/DDBJ databases">
        <title>Deep-cultivation of Planctomycetes and their phenomic and genomic characterization uncovers novel biology.</title>
        <authorList>
            <person name="Wiegand S."/>
            <person name="Jogler M."/>
            <person name="Boedeker C."/>
            <person name="Pinto D."/>
            <person name="Vollmers J."/>
            <person name="Rivas-Marin E."/>
            <person name="Kohn T."/>
            <person name="Peeters S.H."/>
            <person name="Heuer A."/>
            <person name="Rast P."/>
            <person name="Oberbeckmann S."/>
            <person name="Bunk B."/>
            <person name="Jeske O."/>
            <person name="Meyerdierks A."/>
            <person name="Storesund J.E."/>
            <person name="Kallscheuer N."/>
            <person name="Luecker S."/>
            <person name="Lage O.M."/>
            <person name="Pohl T."/>
            <person name="Merkel B.J."/>
            <person name="Hornburger P."/>
            <person name="Mueller R.-W."/>
            <person name="Bruemmer F."/>
            <person name="Labrenz M."/>
            <person name="Spormann A.M."/>
            <person name="Op Den Camp H."/>
            <person name="Overmann J."/>
            <person name="Amann R."/>
            <person name="Jetten M.S.M."/>
            <person name="Mascher T."/>
            <person name="Medema M.H."/>
            <person name="Devos D.P."/>
            <person name="Kaster A.-K."/>
            <person name="Ovreas L."/>
            <person name="Rohde M."/>
            <person name="Galperin M.Y."/>
            <person name="Jogler C."/>
        </authorList>
    </citation>
    <scope>NUCLEOTIDE SEQUENCE [LARGE SCALE GENOMIC DNA]</scope>
    <source>
        <strain evidence="4 5">KOR34</strain>
    </source>
</reference>
<dbReference type="GO" id="GO:0140662">
    <property type="term" value="F:ATP-dependent protein folding chaperone"/>
    <property type="evidence" value="ECO:0007669"/>
    <property type="project" value="InterPro"/>
</dbReference>
<dbReference type="InterPro" id="IPR018181">
    <property type="entry name" value="Heat_shock_70_CS"/>
</dbReference>
<dbReference type="SUPFAM" id="SSF53067">
    <property type="entry name" value="Actin-like ATPase domain"/>
    <property type="match status" value="2"/>
</dbReference>
<dbReference type="PANTHER" id="PTHR42749">
    <property type="entry name" value="CELL SHAPE-DETERMINING PROTEIN MREB"/>
    <property type="match status" value="1"/>
</dbReference>
<comment type="caution">
    <text evidence="4">The sequence shown here is derived from an EMBL/GenBank/DDBJ whole genome shotgun (WGS) entry which is preliminary data.</text>
</comment>
<dbReference type="Gene3D" id="3.30.420.40">
    <property type="match status" value="2"/>
</dbReference>
<evidence type="ECO:0000313" key="4">
    <source>
        <dbReference type="EMBL" id="TWT32323.1"/>
    </source>
</evidence>
<name>A0A5C5V307_9BACT</name>
<keyword evidence="3" id="KW-0067">ATP-binding</keyword>
<dbReference type="CDD" id="cd10170">
    <property type="entry name" value="ASKHA_NBD_HSP70"/>
    <property type="match status" value="1"/>
</dbReference>
<dbReference type="InterPro" id="IPR013126">
    <property type="entry name" value="Hsp_70_fam"/>
</dbReference>
<dbReference type="Pfam" id="PF00012">
    <property type="entry name" value="HSP70"/>
    <property type="match status" value="1"/>
</dbReference>
<dbReference type="PRINTS" id="PR00301">
    <property type="entry name" value="HEATSHOCK70"/>
</dbReference>
<organism evidence="4 5">
    <name type="scientific">Posidoniimonas corsicana</name>
    <dbReference type="NCBI Taxonomy" id="1938618"/>
    <lineage>
        <taxon>Bacteria</taxon>
        <taxon>Pseudomonadati</taxon>
        <taxon>Planctomycetota</taxon>
        <taxon>Planctomycetia</taxon>
        <taxon>Pirellulales</taxon>
        <taxon>Lacipirellulaceae</taxon>
        <taxon>Posidoniimonas</taxon>
    </lineage>
</organism>
<dbReference type="PROSITE" id="PS00297">
    <property type="entry name" value="HSP70_1"/>
    <property type="match status" value="1"/>
</dbReference>
<evidence type="ECO:0000256" key="2">
    <source>
        <dbReference type="ARBA" id="ARBA00022741"/>
    </source>
</evidence>
<sequence>MSAKYLIGVDLGTTNSVVAYVPLDAEQPEVQLLQLPQLVAASTVEQRGALPSFLYLAPLHEVESGGLDVPWENGRRYCVGEYARRRSAEMPDRTVVAAKSWLGHSRVDRRQPILPYGAPKEVDAVSPVTATQRYVEHLIASWDAAFPDAPARDQQVVLTVPASFDAAARQLTREAAEAAGLPTDLVLLEEPQAALYAWLAERGDAWRKDLKSGDRLLVCDVGGGTTDLTLIDVTDEGGELELRRLAVGDHLLVGGDNMDLALAHRVAGLFGEQGVKLDAWQSVSLWHACRDAKEALLDSDGPETHRVSVLGRGSKVIGGTVSVDVPSDLASELLVGGFFPSCQLTDKPQRQRASGFQDIGLPFESDVAITRHLAAFLTAHAGDQGEAAYPTHVLFNGGVFKADALRSLVLGALRDWSPAGHTVAELPGQHDLAYAVARGAAFYGWTKHHGGMRIRGGTARSYYVGVETAGLAIPGVPRPLRALCVVPFGMEEGTEAEVPSGEIGLVLGEPAHFRFFSSAVRPQDQPGDVLPHIDEDQLAETDSLETALEADGDDQDTYVPVRFESRITELGVFELWCVSTTSDRRWKLEFSIRDDADNGAENGANDGAPA</sequence>
<dbReference type="Proteomes" id="UP000316714">
    <property type="component" value="Unassembled WGS sequence"/>
</dbReference>
<keyword evidence="5" id="KW-1185">Reference proteome</keyword>